<evidence type="ECO:0000313" key="1">
    <source>
        <dbReference type="EMBL" id="KAF1922539.1"/>
    </source>
</evidence>
<accession>A0A6A5R550</accession>
<dbReference type="AlphaFoldDB" id="A0A6A5R550"/>
<protein>
    <submittedName>
        <fullName evidence="1">Uncharacterized protein</fullName>
    </submittedName>
</protein>
<name>A0A6A5R550_9PLEO</name>
<dbReference type="RefSeq" id="XP_033442792.1">
    <property type="nucleotide sequence ID" value="XM_033590382.1"/>
</dbReference>
<dbReference type="GeneID" id="54348047"/>
<organism evidence="1 2">
    <name type="scientific">Didymella exigua CBS 183.55</name>
    <dbReference type="NCBI Taxonomy" id="1150837"/>
    <lineage>
        <taxon>Eukaryota</taxon>
        <taxon>Fungi</taxon>
        <taxon>Dikarya</taxon>
        <taxon>Ascomycota</taxon>
        <taxon>Pezizomycotina</taxon>
        <taxon>Dothideomycetes</taxon>
        <taxon>Pleosporomycetidae</taxon>
        <taxon>Pleosporales</taxon>
        <taxon>Pleosporineae</taxon>
        <taxon>Didymellaceae</taxon>
        <taxon>Didymella</taxon>
    </lineage>
</organism>
<reference evidence="1" key="1">
    <citation type="journal article" date="2020" name="Stud. Mycol.">
        <title>101 Dothideomycetes genomes: a test case for predicting lifestyles and emergence of pathogens.</title>
        <authorList>
            <person name="Haridas S."/>
            <person name="Albert R."/>
            <person name="Binder M."/>
            <person name="Bloem J."/>
            <person name="Labutti K."/>
            <person name="Salamov A."/>
            <person name="Andreopoulos B."/>
            <person name="Baker S."/>
            <person name="Barry K."/>
            <person name="Bills G."/>
            <person name="Bluhm B."/>
            <person name="Cannon C."/>
            <person name="Castanera R."/>
            <person name="Culley D."/>
            <person name="Daum C."/>
            <person name="Ezra D."/>
            <person name="Gonzalez J."/>
            <person name="Henrissat B."/>
            <person name="Kuo A."/>
            <person name="Liang C."/>
            <person name="Lipzen A."/>
            <person name="Lutzoni F."/>
            <person name="Magnuson J."/>
            <person name="Mondo S."/>
            <person name="Nolan M."/>
            <person name="Ohm R."/>
            <person name="Pangilinan J."/>
            <person name="Park H.-J."/>
            <person name="Ramirez L."/>
            <person name="Alfaro M."/>
            <person name="Sun H."/>
            <person name="Tritt A."/>
            <person name="Yoshinaga Y."/>
            <person name="Zwiers L.-H."/>
            <person name="Turgeon B."/>
            <person name="Goodwin S."/>
            <person name="Spatafora J."/>
            <person name="Crous P."/>
            <person name="Grigoriev I."/>
        </authorList>
    </citation>
    <scope>NUCLEOTIDE SEQUENCE</scope>
    <source>
        <strain evidence="1">CBS 183.55</strain>
    </source>
</reference>
<dbReference type="Proteomes" id="UP000800082">
    <property type="component" value="Unassembled WGS sequence"/>
</dbReference>
<evidence type="ECO:0000313" key="2">
    <source>
        <dbReference type="Proteomes" id="UP000800082"/>
    </source>
</evidence>
<proteinExistence type="predicted"/>
<dbReference type="EMBL" id="ML979023">
    <property type="protein sequence ID" value="KAF1922539.1"/>
    <property type="molecule type" value="Genomic_DNA"/>
</dbReference>
<sequence length="78" mass="9122">MQDYDLACCDRVREERSAKGYSARQSRVGDVDRCDQRCWLISTTVPHLRWPVSSICLVRGSRDPTRLGDHSQRKWLDK</sequence>
<keyword evidence="2" id="KW-1185">Reference proteome</keyword>
<gene>
    <name evidence="1" type="ORF">M421DRAFT_410477</name>
</gene>